<evidence type="ECO:0000256" key="3">
    <source>
        <dbReference type="ARBA" id="ARBA00010323"/>
    </source>
</evidence>
<evidence type="ECO:0000256" key="11">
    <source>
        <dbReference type="ARBA" id="ARBA00023209"/>
    </source>
</evidence>
<dbReference type="GO" id="GO:0005789">
    <property type="term" value="C:endoplasmic reticulum membrane"/>
    <property type="evidence" value="ECO:0007669"/>
    <property type="project" value="UniProtKB-SubCell"/>
</dbReference>
<comment type="subcellular location">
    <subcellularLocation>
        <location evidence="1">Endoplasmic reticulum membrane</location>
        <topology evidence="1">Multi-pass membrane protein</topology>
    </subcellularLocation>
</comment>
<feature type="transmembrane region" description="Helical" evidence="18">
    <location>
        <begin position="425"/>
        <end position="446"/>
    </location>
</feature>
<keyword evidence="11" id="KW-0594">Phospholipid biosynthesis</keyword>
<dbReference type="Pfam" id="PF03062">
    <property type="entry name" value="MBOAT"/>
    <property type="match status" value="1"/>
</dbReference>
<keyword evidence="8 18" id="KW-1133">Transmembrane helix</keyword>
<feature type="transmembrane region" description="Helical" evidence="18">
    <location>
        <begin position="399"/>
        <end position="419"/>
    </location>
</feature>
<dbReference type="GO" id="GO:0047184">
    <property type="term" value="F:1-acylglycerophosphocholine O-acyltransferase activity"/>
    <property type="evidence" value="ECO:0007669"/>
    <property type="project" value="UniProtKB-EC"/>
</dbReference>
<feature type="transmembrane region" description="Helical" evidence="18">
    <location>
        <begin position="20"/>
        <end position="37"/>
    </location>
</feature>
<keyword evidence="7" id="KW-0256">Endoplasmic reticulum</keyword>
<dbReference type="PANTHER" id="PTHR13906">
    <property type="entry name" value="PORCUPINE"/>
    <property type="match status" value="1"/>
</dbReference>
<evidence type="ECO:0000256" key="17">
    <source>
        <dbReference type="ARBA" id="ARBA00039721"/>
    </source>
</evidence>
<evidence type="ECO:0000256" key="13">
    <source>
        <dbReference type="ARBA" id="ARBA00023315"/>
    </source>
</evidence>
<feature type="transmembrane region" description="Helical" evidence="18">
    <location>
        <begin position="119"/>
        <end position="137"/>
    </location>
</feature>
<feature type="transmembrane region" description="Helical" evidence="18">
    <location>
        <begin position="57"/>
        <end position="80"/>
    </location>
</feature>
<comment type="pathway">
    <text evidence="2">Lipid metabolism; phospholipid metabolism.</text>
</comment>
<evidence type="ECO:0000256" key="9">
    <source>
        <dbReference type="ARBA" id="ARBA00023098"/>
    </source>
</evidence>
<proteinExistence type="evidence at transcript level"/>
<keyword evidence="12" id="KW-1208">Phospholipid metabolism</keyword>
<evidence type="ECO:0000256" key="10">
    <source>
        <dbReference type="ARBA" id="ARBA00023136"/>
    </source>
</evidence>
<evidence type="ECO:0000256" key="16">
    <source>
        <dbReference type="ARBA" id="ARBA00038923"/>
    </source>
</evidence>
<keyword evidence="5 19" id="KW-0808">Transferase</keyword>
<organism evidence="19">
    <name type="scientific">Phallusia mammillata</name>
    <dbReference type="NCBI Taxonomy" id="59560"/>
    <lineage>
        <taxon>Eukaryota</taxon>
        <taxon>Metazoa</taxon>
        <taxon>Chordata</taxon>
        <taxon>Tunicata</taxon>
        <taxon>Ascidiacea</taxon>
        <taxon>Phlebobranchia</taxon>
        <taxon>Ascidiidae</taxon>
        <taxon>Phallusia</taxon>
    </lineage>
</organism>
<evidence type="ECO:0000256" key="1">
    <source>
        <dbReference type="ARBA" id="ARBA00004477"/>
    </source>
</evidence>
<dbReference type="EC" id="2.3.1.n6" evidence="16"/>
<dbReference type="EC" id="2.3.1.23" evidence="15"/>
<evidence type="ECO:0000256" key="7">
    <source>
        <dbReference type="ARBA" id="ARBA00022824"/>
    </source>
</evidence>
<dbReference type="InterPro" id="IPR004299">
    <property type="entry name" value="MBOAT_fam"/>
</dbReference>
<keyword evidence="6 18" id="KW-0812">Transmembrane</keyword>
<dbReference type="GO" id="GO:0071617">
    <property type="term" value="F:lysophospholipid acyltransferase activity"/>
    <property type="evidence" value="ECO:0007669"/>
    <property type="project" value="TreeGrafter"/>
</dbReference>
<comment type="pathway">
    <text evidence="14">Phospholipid metabolism.</text>
</comment>
<gene>
    <name evidence="19" type="primary">Lpcat3</name>
</gene>
<dbReference type="GO" id="GO:0006656">
    <property type="term" value="P:phosphatidylcholine biosynthetic process"/>
    <property type="evidence" value="ECO:0007669"/>
    <property type="project" value="TreeGrafter"/>
</dbReference>
<dbReference type="PANTHER" id="PTHR13906:SF14">
    <property type="entry name" value="LYSOPHOSPHOLIPID ACYLTRANSFERASE 5"/>
    <property type="match status" value="1"/>
</dbReference>
<evidence type="ECO:0000313" key="19">
    <source>
        <dbReference type="EMBL" id="CAB3263477.1"/>
    </source>
</evidence>
<name>A0A6F9DJ49_9ASCI</name>
<dbReference type="GO" id="GO:0030258">
    <property type="term" value="P:lipid modification"/>
    <property type="evidence" value="ECO:0007669"/>
    <property type="project" value="TreeGrafter"/>
</dbReference>
<dbReference type="AlphaFoldDB" id="A0A6F9DJ49"/>
<keyword evidence="4" id="KW-0444">Lipid biosynthesis</keyword>
<comment type="similarity">
    <text evidence="3">Belongs to the membrane-bound acyltransferase family.</text>
</comment>
<keyword evidence="13 19" id="KW-0012">Acyltransferase</keyword>
<dbReference type="InterPro" id="IPR049941">
    <property type="entry name" value="LPLAT_7/PORCN-like"/>
</dbReference>
<accession>A0A6F9DJ49</accession>
<evidence type="ECO:0000256" key="15">
    <source>
        <dbReference type="ARBA" id="ARBA00026120"/>
    </source>
</evidence>
<keyword evidence="9" id="KW-0443">Lipid metabolism</keyword>
<evidence type="ECO:0000256" key="14">
    <source>
        <dbReference type="ARBA" id="ARBA00025707"/>
    </source>
</evidence>
<evidence type="ECO:0000256" key="12">
    <source>
        <dbReference type="ARBA" id="ARBA00023264"/>
    </source>
</evidence>
<sequence>MSYVKYLADSLGTSENGLKLLITVYSGYLMALIHRQFPYKKYVSLQYLLFTISSLLFLYWSYGWGLLHSATCIIIQWLFFQIFRGSTVCVIISFIFQLGYLVGGYIILDSKTDYEVSWSMPHCILTLRLIGLAYDVYDGHRNEEKLWGDQKERAIKDLPSLLEMFGFSYFYGGYIVGPQFPLQRFRAMINGELTDVPGSKPNSIIPGFRRGISGTLMLGIQTYLSLTFNPPFYTTTQFQTSSFLYKIGYAAVTGHVTLLQYISIWMINEGACILCGLGYHEDKKTNTVRWDAVRNVTLHKFLLACSFQDIIDSFNINTNGWVLRYVFKRLRFVGIRAVSQGAALSFLAIWHGIHSGYFTCFIYEFLTMSVEKPLIALLHESALVNRLRSSSVLFWVPKAVGFVYLHTLLGYCLIDFSLLKSHRYLPVYMSIYFYGHVFYMTFWILLKIHNATMKPKGKSE</sequence>
<evidence type="ECO:0000256" key="5">
    <source>
        <dbReference type="ARBA" id="ARBA00022679"/>
    </source>
</evidence>
<evidence type="ECO:0000256" key="2">
    <source>
        <dbReference type="ARBA" id="ARBA00005074"/>
    </source>
</evidence>
<keyword evidence="10 18" id="KW-0472">Membrane</keyword>
<reference evidence="19" key="1">
    <citation type="submission" date="2020-04" db="EMBL/GenBank/DDBJ databases">
        <authorList>
            <person name="Neveu A P."/>
        </authorList>
    </citation>
    <scope>NUCLEOTIDE SEQUENCE</scope>
    <source>
        <tissue evidence="19">Whole embryo</tissue>
    </source>
</reference>
<evidence type="ECO:0000256" key="18">
    <source>
        <dbReference type="SAM" id="Phobius"/>
    </source>
</evidence>
<evidence type="ECO:0000256" key="8">
    <source>
        <dbReference type="ARBA" id="ARBA00022989"/>
    </source>
</evidence>
<evidence type="ECO:0000256" key="4">
    <source>
        <dbReference type="ARBA" id="ARBA00022516"/>
    </source>
</evidence>
<dbReference type="EMBL" id="LR787615">
    <property type="protein sequence ID" value="CAB3263477.1"/>
    <property type="molecule type" value="mRNA"/>
</dbReference>
<protein>
    <recommendedName>
        <fullName evidence="17">Lysophospholipid acyltransferase 5</fullName>
        <ecNumber evidence="15">2.3.1.23</ecNumber>
        <ecNumber evidence="16">2.3.1.n6</ecNumber>
    </recommendedName>
</protein>
<evidence type="ECO:0000256" key="6">
    <source>
        <dbReference type="ARBA" id="ARBA00022692"/>
    </source>
</evidence>
<feature type="transmembrane region" description="Helical" evidence="18">
    <location>
        <begin position="87"/>
        <end position="107"/>
    </location>
</feature>